<organism evidence="1 2">
    <name type="scientific">Trichinella nativa</name>
    <dbReference type="NCBI Taxonomy" id="6335"/>
    <lineage>
        <taxon>Eukaryota</taxon>
        <taxon>Metazoa</taxon>
        <taxon>Ecdysozoa</taxon>
        <taxon>Nematoda</taxon>
        <taxon>Enoplea</taxon>
        <taxon>Dorylaimia</taxon>
        <taxon>Trichinellida</taxon>
        <taxon>Trichinellidae</taxon>
        <taxon>Trichinella</taxon>
    </lineage>
</organism>
<protein>
    <submittedName>
        <fullName evidence="1">Uncharacterized protein</fullName>
    </submittedName>
</protein>
<name>A0A0V1KMJ9_9BILA</name>
<evidence type="ECO:0000313" key="2">
    <source>
        <dbReference type="Proteomes" id="UP000054721"/>
    </source>
</evidence>
<dbReference type="OrthoDB" id="10301621at2759"/>
<gene>
    <name evidence="1" type="ORF">T02_12641</name>
</gene>
<comment type="caution">
    <text evidence="1">The sequence shown here is derived from an EMBL/GenBank/DDBJ whole genome shotgun (WGS) entry which is preliminary data.</text>
</comment>
<keyword evidence="2" id="KW-1185">Reference proteome</keyword>
<accession>A0A0V1KMJ9</accession>
<evidence type="ECO:0000313" key="1">
    <source>
        <dbReference type="EMBL" id="KRZ48557.1"/>
    </source>
</evidence>
<dbReference type="Proteomes" id="UP000054721">
    <property type="component" value="Unassembled WGS sequence"/>
</dbReference>
<dbReference type="AlphaFoldDB" id="A0A0V1KMJ9"/>
<proteinExistence type="predicted"/>
<reference evidence="1 2" key="1">
    <citation type="submission" date="2015-05" db="EMBL/GenBank/DDBJ databases">
        <title>Evolution of Trichinella species and genotypes.</title>
        <authorList>
            <person name="Korhonen P.K."/>
            <person name="Edoardo P."/>
            <person name="Giuseppe L.R."/>
            <person name="Gasser R.B."/>
        </authorList>
    </citation>
    <scope>NUCLEOTIDE SEQUENCE [LARGE SCALE GENOMIC DNA]</scope>
    <source>
        <strain evidence="1">ISS10</strain>
    </source>
</reference>
<dbReference type="EMBL" id="JYDW01000390">
    <property type="protein sequence ID" value="KRZ48557.1"/>
    <property type="molecule type" value="Genomic_DNA"/>
</dbReference>
<sequence length="77" mass="8606">MSLCIAEIAESNHVYQVLSDALEAFQGFGNLEMTWFSSIVGRSNNVDFYAPLLTVGSCTPLLKVILEREKSFVVIYE</sequence>